<dbReference type="Proteomes" id="UP000005697">
    <property type="component" value="Unassembled WGS sequence"/>
</dbReference>
<evidence type="ECO:0000313" key="1">
    <source>
        <dbReference type="EMBL" id="EGC18801.1"/>
    </source>
</evidence>
<dbReference type="EMBL" id="AEWX01000047">
    <property type="protein sequence ID" value="EGC18801.1"/>
    <property type="molecule type" value="Genomic_DNA"/>
</dbReference>
<accession>F0FB38</accession>
<gene>
    <name evidence="1" type="ORF">HMPREF9141_2805</name>
</gene>
<keyword evidence="2" id="KW-1185">Reference proteome</keyword>
<evidence type="ECO:0000313" key="2">
    <source>
        <dbReference type="Proteomes" id="UP000005697"/>
    </source>
</evidence>
<comment type="caution">
    <text evidence="1">The sequence shown here is derived from an EMBL/GenBank/DDBJ whole genome shotgun (WGS) entry which is preliminary data.</text>
</comment>
<protein>
    <submittedName>
        <fullName evidence="1">Uncharacterized protein</fullName>
    </submittedName>
</protein>
<proteinExistence type="predicted"/>
<dbReference type="HOGENOM" id="CLU_3187376_0_0_10"/>
<name>F0FB38_9BACT</name>
<sequence>MVQLSRPYKRFGLFCSAGCRLHFVFAGDWMNRIPTEEPAECRKATL</sequence>
<dbReference type="AlphaFoldDB" id="F0FB38"/>
<reference evidence="1 2" key="1">
    <citation type="submission" date="2011-01" db="EMBL/GenBank/DDBJ databases">
        <authorList>
            <person name="Muzny D."/>
            <person name="Qin X."/>
            <person name="Deng J."/>
            <person name="Jiang H."/>
            <person name="Liu Y."/>
            <person name="Qu J."/>
            <person name="Song X.-Z."/>
            <person name="Zhang L."/>
            <person name="Thornton R."/>
            <person name="Coyle M."/>
            <person name="Francisco L."/>
            <person name="Jackson L."/>
            <person name="Javaid M."/>
            <person name="Korchina V."/>
            <person name="Kovar C."/>
            <person name="Mata R."/>
            <person name="Mathew T."/>
            <person name="Ngo R."/>
            <person name="Nguyen L."/>
            <person name="Nguyen N."/>
            <person name="Okwuonu G."/>
            <person name="Ongeri F."/>
            <person name="Pham C."/>
            <person name="Simmons D."/>
            <person name="Wilczek-Boney K."/>
            <person name="Hale W."/>
            <person name="Jakkamsetti A."/>
            <person name="Pham P."/>
            <person name="Ruth R."/>
            <person name="San Lucas F."/>
            <person name="Warren J."/>
            <person name="Zhang J."/>
            <person name="Zhao Z."/>
            <person name="Zhou C."/>
            <person name="Zhu D."/>
            <person name="Lee S."/>
            <person name="Bess C."/>
            <person name="Blankenburg K."/>
            <person name="Forbes L."/>
            <person name="Fu Q."/>
            <person name="Gubbala S."/>
            <person name="Hirani K."/>
            <person name="Jayaseelan J.C."/>
            <person name="Lara F."/>
            <person name="Munidasa M."/>
            <person name="Palculict T."/>
            <person name="Patil S."/>
            <person name="Pu L.-L."/>
            <person name="Saada N."/>
            <person name="Tang L."/>
            <person name="Weissenberger G."/>
            <person name="Zhu Y."/>
            <person name="Hemphill L."/>
            <person name="Shang Y."/>
            <person name="Youmans B."/>
            <person name="Ayvaz T."/>
            <person name="Ross M."/>
            <person name="Santibanez J."/>
            <person name="Aqrawi P."/>
            <person name="Gross S."/>
            <person name="Joshi V."/>
            <person name="Fowler G."/>
            <person name="Nazareth L."/>
            <person name="Reid J."/>
            <person name="Worley K."/>
            <person name="Petrosino J."/>
            <person name="Highlander S."/>
            <person name="Gibbs R."/>
        </authorList>
    </citation>
    <scope>NUCLEOTIDE SEQUENCE [LARGE SCALE GENOMIC DNA]</scope>
    <source>
        <strain evidence="1 2">DSM 16608</strain>
    </source>
</reference>
<organism evidence="1 2">
    <name type="scientific">Prevotella multiformis DSM 16608</name>
    <dbReference type="NCBI Taxonomy" id="888743"/>
    <lineage>
        <taxon>Bacteria</taxon>
        <taxon>Pseudomonadati</taxon>
        <taxon>Bacteroidota</taxon>
        <taxon>Bacteroidia</taxon>
        <taxon>Bacteroidales</taxon>
        <taxon>Prevotellaceae</taxon>
        <taxon>Prevotella</taxon>
    </lineage>
</organism>